<dbReference type="STRING" id="4795.A0A225VME9"/>
<keyword evidence="3" id="KW-1185">Reference proteome</keyword>
<accession>A0A225VME9</accession>
<evidence type="ECO:0000259" key="1">
    <source>
        <dbReference type="PROSITE" id="PS51186"/>
    </source>
</evidence>
<dbReference type="EMBL" id="NBNE01003925">
    <property type="protein sequence ID" value="OWZ06525.1"/>
    <property type="molecule type" value="Genomic_DNA"/>
</dbReference>
<dbReference type="Gene3D" id="3.40.630.30">
    <property type="match status" value="1"/>
</dbReference>
<dbReference type="CDD" id="cd04301">
    <property type="entry name" value="NAT_SF"/>
    <property type="match status" value="1"/>
</dbReference>
<dbReference type="InterPro" id="IPR000182">
    <property type="entry name" value="GNAT_dom"/>
</dbReference>
<name>A0A225VME9_9STRA</name>
<evidence type="ECO:0000313" key="3">
    <source>
        <dbReference type="Proteomes" id="UP000198211"/>
    </source>
</evidence>
<proteinExistence type="predicted"/>
<evidence type="ECO:0000313" key="2">
    <source>
        <dbReference type="EMBL" id="OWZ06525.1"/>
    </source>
</evidence>
<reference evidence="3" key="1">
    <citation type="submission" date="2017-03" db="EMBL/GenBank/DDBJ databases">
        <title>Phytopthora megakarya and P. palmivora, two closely related causual agents of cacao black pod achieved similar genome size and gene model numbers by different mechanisms.</title>
        <authorList>
            <person name="Ali S."/>
            <person name="Shao J."/>
            <person name="Larry D.J."/>
            <person name="Kronmiller B."/>
            <person name="Shen D."/>
            <person name="Strem M.D."/>
            <person name="Melnick R.L."/>
            <person name="Guiltinan M.J."/>
            <person name="Tyler B.M."/>
            <person name="Meinhardt L.W."/>
            <person name="Bailey B.A."/>
        </authorList>
    </citation>
    <scope>NUCLEOTIDE SEQUENCE [LARGE SCALE GENOMIC DNA]</scope>
    <source>
        <strain evidence="3">zdho120</strain>
    </source>
</reference>
<dbReference type="AlphaFoldDB" id="A0A225VME9"/>
<organism evidence="2 3">
    <name type="scientific">Phytophthora megakarya</name>
    <dbReference type="NCBI Taxonomy" id="4795"/>
    <lineage>
        <taxon>Eukaryota</taxon>
        <taxon>Sar</taxon>
        <taxon>Stramenopiles</taxon>
        <taxon>Oomycota</taxon>
        <taxon>Peronosporomycetes</taxon>
        <taxon>Peronosporales</taxon>
        <taxon>Peronosporaceae</taxon>
        <taxon>Phytophthora</taxon>
    </lineage>
</organism>
<comment type="caution">
    <text evidence="2">The sequence shown here is derived from an EMBL/GenBank/DDBJ whole genome shotgun (WGS) entry which is preliminary data.</text>
</comment>
<dbReference type="PANTHER" id="PTHR47542:SF2">
    <property type="entry name" value="ACYL-COA N-ACYLTRANSFERASES (NAT) SUPERFAMILY PROTEIN"/>
    <property type="match status" value="1"/>
</dbReference>
<protein>
    <recommendedName>
        <fullName evidence="1">N-acetyltransferase domain-containing protein</fullName>
    </recommendedName>
</protein>
<sequence>MELVEVTKKTKAEWLTQVVRLEKKSFSKSDSLGHHLVTEAMKPHNTLVLAMGIPDTAVYGYILFRRHGAEGHIDRIAVAEHQRRRGVGRLLLQSAIATLQTKRAVKLVLEAETVNVGAIALYESQGFEPTTIRLDYYKPGRHALLLELKL</sequence>
<dbReference type="GO" id="GO:0016747">
    <property type="term" value="F:acyltransferase activity, transferring groups other than amino-acyl groups"/>
    <property type="evidence" value="ECO:0007669"/>
    <property type="project" value="InterPro"/>
</dbReference>
<dbReference type="Proteomes" id="UP000198211">
    <property type="component" value="Unassembled WGS sequence"/>
</dbReference>
<dbReference type="InterPro" id="IPR016181">
    <property type="entry name" value="Acyl_CoA_acyltransferase"/>
</dbReference>
<dbReference type="SUPFAM" id="SSF55729">
    <property type="entry name" value="Acyl-CoA N-acyltransferases (Nat)"/>
    <property type="match status" value="1"/>
</dbReference>
<dbReference type="PROSITE" id="PS51186">
    <property type="entry name" value="GNAT"/>
    <property type="match status" value="1"/>
</dbReference>
<dbReference type="OrthoDB" id="41532at2759"/>
<dbReference type="PANTHER" id="PTHR47542">
    <property type="entry name" value="ACYL-COA N-ACYLTRANSFERASES (NAT) SUPERFAMILY PROTEIN"/>
    <property type="match status" value="1"/>
</dbReference>
<feature type="domain" description="N-acetyltransferase" evidence="1">
    <location>
        <begin position="1"/>
        <end position="150"/>
    </location>
</feature>
<gene>
    <name evidence="2" type="ORF">PHMEG_00021210</name>
</gene>
<dbReference type="Pfam" id="PF00583">
    <property type="entry name" value="Acetyltransf_1"/>
    <property type="match status" value="1"/>
</dbReference>